<organism evidence="2 3">
    <name type="scientific">Salinimicrobium gaetbulicola</name>
    <dbReference type="NCBI Taxonomy" id="999702"/>
    <lineage>
        <taxon>Bacteria</taxon>
        <taxon>Pseudomonadati</taxon>
        <taxon>Bacteroidota</taxon>
        <taxon>Flavobacteriia</taxon>
        <taxon>Flavobacteriales</taxon>
        <taxon>Flavobacteriaceae</taxon>
        <taxon>Salinimicrobium</taxon>
    </lineage>
</organism>
<dbReference type="PANTHER" id="PTHR42852:SF13">
    <property type="entry name" value="PROTEIN DIPZ"/>
    <property type="match status" value="1"/>
</dbReference>
<dbReference type="CDD" id="cd02966">
    <property type="entry name" value="TlpA_like_family"/>
    <property type="match status" value="1"/>
</dbReference>
<dbReference type="InterPro" id="IPR050553">
    <property type="entry name" value="Thioredoxin_ResA/DsbE_sf"/>
</dbReference>
<dbReference type="Proteomes" id="UP001597100">
    <property type="component" value="Unassembled WGS sequence"/>
</dbReference>
<dbReference type="InterPro" id="IPR013766">
    <property type="entry name" value="Thioredoxin_domain"/>
</dbReference>
<dbReference type="RefSeq" id="WP_380739961.1">
    <property type="nucleotide sequence ID" value="NZ_JBHTJP010000035.1"/>
</dbReference>
<comment type="caution">
    <text evidence="2">The sequence shown here is derived from an EMBL/GenBank/DDBJ whole genome shotgun (WGS) entry which is preliminary data.</text>
</comment>
<evidence type="ECO:0000313" key="2">
    <source>
        <dbReference type="EMBL" id="MFD0977570.1"/>
    </source>
</evidence>
<dbReference type="PROSITE" id="PS51352">
    <property type="entry name" value="THIOREDOXIN_2"/>
    <property type="match status" value="1"/>
</dbReference>
<accession>A0ABW3IJ86</accession>
<protein>
    <submittedName>
        <fullName evidence="2">TlpA family protein disulfide reductase</fullName>
    </submittedName>
</protein>
<dbReference type="PANTHER" id="PTHR42852">
    <property type="entry name" value="THIOL:DISULFIDE INTERCHANGE PROTEIN DSBE"/>
    <property type="match status" value="1"/>
</dbReference>
<proteinExistence type="predicted"/>
<name>A0ABW3IJ86_9FLAO</name>
<dbReference type="Pfam" id="PF00578">
    <property type="entry name" value="AhpC-TSA"/>
    <property type="match status" value="1"/>
</dbReference>
<dbReference type="InterPro" id="IPR000866">
    <property type="entry name" value="AhpC/TSA"/>
</dbReference>
<sequence length="452" mass="52350">MRYFYFFISLLVFTSCQQEDAPSRVIISGNLGDVNADSITLQTNRELKFYDQPIISEELKIQENKSFRDTLELPAGHYVLEAGDIKRSLYLKPGYDIHLNFENSEMEISGNGDKENQYLQARENLKEKLRGYNSYQYYSKLPEEKFLKSVDSIETLNLELIAEYEGIDNRLKTTEKNWVKVARVDKLRMYPLARARFVDPTYIPSPGYPDAWEGVDVNDEKLLDVSLFAMLMLTSSGKEAKELGMERWEYIFSDDYPVKNAKIKQEILYLAGLYTMSSFNNVDEFHAKARSVITNDKKWAVIDQKFKDVTRLEKGRPAPEFELKNMQGKNISLEDLKGNIVYLDFWASWCRPCIEEMPAFKKLQNEFASSNIKFVSIGIESKKESLEKLIEAQGLEGIHLFDPDKEEDLKKRYNVEGIPHYVLIDTDGKMIEKRAKRPSDPALKTQLSELLN</sequence>
<dbReference type="EMBL" id="JBHTJP010000035">
    <property type="protein sequence ID" value="MFD0977570.1"/>
    <property type="molecule type" value="Genomic_DNA"/>
</dbReference>
<keyword evidence="3" id="KW-1185">Reference proteome</keyword>
<dbReference type="Gene3D" id="3.40.30.10">
    <property type="entry name" value="Glutaredoxin"/>
    <property type="match status" value="1"/>
</dbReference>
<feature type="domain" description="Thioredoxin" evidence="1">
    <location>
        <begin position="312"/>
        <end position="452"/>
    </location>
</feature>
<dbReference type="PROSITE" id="PS51257">
    <property type="entry name" value="PROKAR_LIPOPROTEIN"/>
    <property type="match status" value="1"/>
</dbReference>
<reference evidence="3" key="1">
    <citation type="journal article" date="2019" name="Int. J. Syst. Evol. Microbiol.">
        <title>The Global Catalogue of Microorganisms (GCM) 10K type strain sequencing project: providing services to taxonomists for standard genome sequencing and annotation.</title>
        <authorList>
            <consortium name="The Broad Institute Genomics Platform"/>
            <consortium name="The Broad Institute Genome Sequencing Center for Infectious Disease"/>
            <person name="Wu L."/>
            <person name="Ma J."/>
        </authorList>
    </citation>
    <scope>NUCLEOTIDE SEQUENCE [LARGE SCALE GENOMIC DNA]</scope>
    <source>
        <strain evidence="3">CCUG 60898</strain>
    </source>
</reference>
<evidence type="ECO:0000313" key="3">
    <source>
        <dbReference type="Proteomes" id="UP001597100"/>
    </source>
</evidence>
<dbReference type="SUPFAM" id="SSF52833">
    <property type="entry name" value="Thioredoxin-like"/>
    <property type="match status" value="1"/>
</dbReference>
<evidence type="ECO:0000259" key="1">
    <source>
        <dbReference type="PROSITE" id="PS51352"/>
    </source>
</evidence>
<gene>
    <name evidence="2" type="ORF">ACFQ1G_12265</name>
</gene>
<dbReference type="InterPro" id="IPR036249">
    <property type="entry name" value="Thioredoxin-like_sf"/>
</dbReference>